<evidence type="ECO:0000256" key="2">
    <source>
        <dbReference type="ARBA" id="ARBA00022801"/>
    </source>
</evidence>
<dbReference type="RefSeq" id="WP_128269339.1">
    <property type="nucleotide sequence ID" value="NZ_SAUW01000006.1"/>
</dbReference>
<comment type="caution">
    <text evidence="3">The sequence shown here is derived from an EMBL/GenBank/DDBJ whole genome shotgun (WGS) entry which is preliminary data.</text>
</comment>
<dbReference type="InterPro" id="IPR000667">
    <property type="entry name" value="Peptidase_S13"/>
</dbReference>
<dbReference type="GO" id="GO:0006508">
    <property type="term" value="P:proteolysis"/>
    <property type="evidence" value="ECO:0007669"/>
    <property type="project" value="InterPro"/>
</dbReference>
<dbReference type="EMBL" id="SAUW01000006">
    <property type="protein sequence ID" value="RWR12984.1"/>
    <property type="molecule type" value="Genomic_DNA"/>
</dbReference>
<keyword evidence="4" id="KW-1185">Reference proteome</keyword>
<dbReference type="InterPro" id="IPR012338">
    <property type="entry name" value="Beta-lactam/transpept-like"/>
</dbReference>
<protein>
    <submittedName>
        <fullName evidence="3">D-alanyl-D-alanine carboxypeptidase/D-alanyl-D-alanine-endopeptidase</fullName>
        <ecNumber evidence="3">3.4.16.4</ecNumber>
    </submittedName>
</protein>
<dbReference type="PANTHER" id="PTHR30023:SF0">
    <property type="entry name" value="PENICILLIN-SENSITIVE CARBOXYPEPTIDASE A"/>
    <property type="match status" value="1"/>
</dbReference>
<dbReference type="PANTHER" id="PTHR30023">
    <property type="entry name" value="D-ALANYL-D-ALANINE CARBOXYPEPTIDASE"/>
    <property type="match status" value="1"/>
</dbReference>
<evidence type="ECO:0000313" key="3">
    <source>
        <dbReference type="EMBL" id="RWR12984.1"/>
    </source>
</evidence>
<keyword evidence="3" id="KW-0645">Protease</keyword>
<reference evidence="3 4" key="1">
    <citation type="submission" date="2019-01" db="EMBL/GenBank/DDBJ databases">
        <title>Sinorhodobacter populi sp. nov. isolated from the symptomatic bark tissue of Populus euramericana canker.</title>
        <authorList>
            <person name="Xu G."/>
        </authorList>
    </citation>
    <scope>NUCLEOTIDE SEQUENCE [LARGE SCALE GENOMIC DNA]</scope>
    <source>
        <strain evidence="3 4">2D-5</strain>
    </source>
</reference>
<keyword evidence="2 3" id="KW-0378">Hydrolase</keyword>
<keyword evidence="3" id="KW-0121">Carboxypeptidase</keyword>
<organism evidence="3 4">
    <name type="scientific">Paenirhodobacter populi</name>
    <dbReference type="NCBI Taxonomy" id="2306993"/>
    <lineage>
        <taxon>Bacteria</taxon>
        <taxon>Pseudomonadati</taxon>
        <taxon>Pseudomonadota</taxon>
        <taxon>Alphaproteobacteria</taxon>
        <taxon>Rhodobacterales</taxon>
        <taxon>Rhodobacter group</taxon>
        <taxon>Paenirhodobacter</taxon>
    </lineage>
</organism>
<dbReference type="GO" id="GO:0009002">
    <property type="term" value="F:serine-type D-Ala-D-Ala carboxypeptidase activity"/>
    <property type="evidence" value="ECO:0007669"/>
    <property type="project" value="UniProtKB-EC"/>
</dbReference>
<dbReference type="GO" id="GO:0000270">
    <property type="term" value="P:peptidoglycan metabolic process"/>
    <property type="evidence" value="ECO:0007669"/>
    <property type="project" value="TreeGrafter"/>
</dbReference>
<comment type="similarity">
    <text evidence="1">Belongs to the peptidase S13 family.</text>
</comment>
<dbReference type="Gene3D" id="3.50.80.20">
    <property type="entry name" value="D-Ala-D-Ala carboxypeptidase C, peptidase S13"/>
    <property type="match status" value="1"/>
</dbReference>
<dbReference type="Proteomes" id="UP000285710">
    <property type="component" value="Unassembled WGS sequence"/>
</dbReference>
<dbReference type="EC" id="3.4.16.4" evidence="3"/>
<dbReference type="PRINTS" id="PR00922">
    <property type="entry name" value="DADACBPTASE3"/>
</dbReference>
<name>A0A443IY16_9RHOB</name>
<evidence type="ECO:0000313" key="4">
    <source>
        <dbReference type="Proteomes" id="UP000285710"/>
    </source>
</evidence>
<dbReference type="NCBIfam" id="TIGR00666">
    <property type="entry name" value="PBP4"/>
    <property type="match status" value="1"/>
</dbReference>
<accession>A0A443IY16</accession>
<dbReference type="Gene3D" id="3.40.710.10">
    <property type="entry name" value="DD-peptidase/beta-lactamase superfamily"/>
    <property type="match status" value="2"/>
</dbReference>
<proteinExistence type="inferred from homology"/>
<dbReference type="Pfam" id="PF02113">
    <property type="entry name" value="Peptidase_S13"/>
    <property type="match status" value="1"/>
</dbReference>
<dbReference type="AlphaFoldDB" id="A0A443IY16"/>
<sequence>MLTRRGALGALAGGAMAWTLPRAGWSQAATVRVGSVSDLLAAAQLSGEVGFAVVDPRNGKVLEAQGADRAMPPASTVKTITTLYALETLGSGWRFPTQLIATGPVSGGKIRGDLILAGGGDPTLSTDDLADMAAQLARRGITGVTGRYLVFGASLPYAEQIADDQPVYAGYNPAISGLNLNYNRVYFEWKRAASGYALSMDARGRTAVPKVYTASVAVAQRQSPLFTYKRGQGREAWTVAQGALGASGSRWLPVRDPVSYAGDVFQTLARAQGIALPTPERVGGLPQGTLLVERGSDALPVLLRDMLKYSTNLTAETVGMTATLRRGQTATRGASGSAMSAWLRGRMGGGTARLVDHSGLGTDNRIAPLEMAQAVVLLGPKAGLKGLMKPFALRDAQGRPTQAGPVQVAAKTGTLNFVSTLTGYVTAPGGRDLVFAIFTGDLKRRAQAIGVEDPPGGKAWIARSKILQSGLLERWGTIYA</sequence>
<gene>
    <name evidence="3" type="primary">dacB</name>
    <name evidence="3" type="ORF">D2T33_07220</name>
</gene>
<evidence type="ECO:0000256" key="1">
    <source>
        <dbReference type="ARBA" id="ARBA00006096"/>
    </source>
</evidence>
<reference evidence="3 4" key="2">
    <citation type="submission" date="2019-01" db="EMBL/GenBank/DDBJ databases">
        <authorList>
            <person name="Li Y."/>
        </authorList>
    </citation>
    <scope>NUCLEOTIDE SEQUENCE [LARGE SCALE GENOMIC DNA]</scope>
    <source>
        <strain evidence="3 4">2D-5</strain>
    </source>
</reference>
<dbReference type="SUPFAM" id="SSF56601">
    <property type="entry name" value="beta-lactamase/transpeptidase-like"/>
    <property type="match status" value="1"/>
</dbReference>